<gene>
    <name evidence="1" type="ORF">BLA13014_04087</name>
</gene>
<evidence type="ECO:0000313" key="1">
    <source>
        <dbReference type="EMBL" id="VWB88311.1"/>
    </source>
</evidence>
<organism evidence="1 2">
    <name type="scientific">Burkholderia aenigmatica</name>
    <dbReference type="NCBI Taxonomy" id="2015348"/>
    <lineage>
        <taxon>Bacteria</taxon>
        <taxon>Pseudomonadati</taxon>
        <taxon>Pseudomonadota</taxon>
        <taxon>Betaproteobacteria</taxon>
        <taxon>Burkholderiales</taxon>
        <taxon>Burkholderiaceae</taxon>
        <taxon>Burkholderia</taxon>
        <taxon>Burkholderia cepacia complex</taxon>
    </lineage>
</organism>
<accession>A0A6P2N4E0</accession>
<evidence type="ECO:0000313" key="2">
    <source>
        <dbReference type="Proteomes" id="UP000494261"/>
    </source>
</evidence>
<dbReference type="AlphaFoldDB" id="A0A6P2N4E0"/>
<reference evidence="1 2" key="1">
    <citation type="submission" date="2019-09" db="EMBL/GenBank/DDBJ databases">
        <authorList>
            <person name="Depoorter E."/>
        </authorList>
    </citation>
    <scope>NUCLEOTIDE SEQUENCE [LARGE SCALE GENOMIC DNA]</scope>
    <source>
        <strain evidence="1">LMG 13014</strain>
    </source>
</reference>
<dbReference type="EMBL" id="CABVQC010000028">
    <property type="protein sequence ID" value="VWB88311.1"/>
    <property type="molecule type" value="Genomic_DNA"/>
</dbReference>
<sequence length="153" mass="15772">MCAVKVAGGGKLDAALARYLDGATKTMRAGLLEGSTEPDGTPTALVGFWNEYGTDDIPPRPAFRTTAIAKAARWAKIVGVTLQRNGGNFDAALRMAGEAAVVDIQATIGAWSDPPNAESTIAKKGFDGPLRGSAAAPMQHAVAYDIVDGAPTE</sequence>
<name>A0A6P2N4E0_9BURK</name>
<proteinExistence type="predicted"/>
<protein>
    <submittedName>
        <fullName evidence="1">Uncharacterized protein</fullName>
    </submittedName>
</protein>
<dbReference type="Proteomes" id="UP000494261">
    <property type="component" value="Unassembled WGS sequence"/>
</dbReference>